<gene>
    <name evidence="2" type="ORF">DES40_0817</name>
</gene>
<sequence length="96" mass="10441">MKYLGYCLIVVAIVAGFLAWPGSVVLLLAFLSTLIFATARHKNVKSTPLSLPKNMVLDGVFLFAAQTLIMFTAYLIGIFAVSPGGHEFMNFLSGQR</sequence>
<feature type="transmembrane region" description="Helical" evidence="1">
    <location>
        <begin position="60"/>
        <end position="81"/>
    </location>
</feature>
<keyword evidence="1" id="KW-0472">Membrane</keyword>
<proteinExistence type="predicted"/>
<keyword evidence="1" id="KW-0812">Transmembrane</keyword>
<evidence type="ECO:0000256" key="1">
    <source>
        <dbReference type="SAM" id="Phobius"/>
    </source>
</evidence>
<protein>
    <submittedName>
        <fullName evidence="2">Uncharacterized protein</fullName>
    </submittedName>
</protein>
<reference evidence="2 3" key="1">
    <citation type="submission" date="2018-10" db="EMBL/GenBank/DDBJ databases">
        <title>Genomic Encyclopedia of Type Strains, Phase IV (KMG-IV): sequencing the most valuable type-strain genomes for metagenomic binning, comparative biology and taxonomic classification.</title>
        <authorList>
            <person name="Goeker M."/>
        </authorList>
    </citation>
    <scope>NUCLEOTIDE SEQUENCE [LARGE SCALE GENOMIC DNA]</scope>
    <source>
        <strain evidence="2 3">DSM 22008</strain>
    </source>
</reference>
<comment type="caution">
    <text evidence="2">The sequence shown here is derived from an EMBL/GenBank/DDBJ whole genome shotgun (WGS) entry which is preliminary data.</text>
</comment>
<accession>A0A420WKS3</accession>
<dbReference type="EMBL" id="RBII01000001">
    <property type="protein sequence ID" value="RKQ71495.1"/>
    <property type="molecule type" value="Genomic_DNA"/>
</dbReference>
<evidence type="ECO:0000313" key="2">
    <source>
        <dbReference type="EMBL" id="RKQ71495.1"/>
    </source>
</evidence>
<organism evidence="2 3">
    <name type="scientific">Litorimonas taeanensis</name>
    <dbReference type="NCBI Taxonomy" id="568099"/>
    <lineage>
        <taxon>Bacteria</taxon>
        <taxon>Pseudomonadati</taxon>
        <taxon>Pseudomonadota</taxon>
        <taxon>Alphaproteobacteria</taxon>
        <taxon>Maricaulales</taxon>
        <taxon>Robiginitomaculaceae</taxon>
    </lineage>
</organism>
<dbReference type="AlphaFoldDB" id="A0A420WKS3"/>
<keyword evidence="3" id="KW-1185">Reference proteome</keyword>
<keyword evidence="1" id="KW-1133">Transmembrane helix</keyword>
<dbReference type="Proteomes" id="UP000282211">
    <property type="component" value="Unassembled WGS sequence"/>
</dbReference>
<dbReference type="InParanoid" id="A0A420WKS3"/>
<evidence type="ECO:0000313" key="3">
    <source>
        <dbReference type="Proteomes" id="UP000282211"/>
    </source>
</evidence>
<name>A0A420WKS3_9PROT</name>
<feature type="transmembrane region" description="Helical" evidence="1">
    <location>
        <begin position="6"/>
        <end position="39"/>
    </location>
</feature>